<proteinExistence type="predicted"/>
<dbReference type="AlphaFoldDB" id="A0A7C8Z580"/>
<reference evidence="1" key="1">
    <citation type="journal article" date="2013" name="J. Plant Res.">
        <title>Effect of fungi and light on seed germination of three Opuntia species from semiarid lands of central Mexico.</title>
        <authorList>
            <person name="Delgado-Sanchez P."/>
            <person name="Jimenez-Bremont J.F."/>
            <person name="Guerrero-Gonzalez Mde L."/>
            <person name="Flores J."/>
        </authorList>
    </citation>
    <scope>NUCLEOTIDE SEQUENCE</scope>
    <source>
        <tissue evidence="1">Cladode</tissue>
    </source>
</reference>
<evidence type="ECO:0000313" key="1">
    <source>
        <dbReference type="EMBL" id="MBA4633810.1"/>
    </source>
</evidence>
<sequence length="148" mass="16490">MLLLTFESNILASLHTHIKTVEILIISRLRVNPLVEPTIQIDTHVALTRPDFPPVVESVEIRVKIKIGVIIDMGDVVMVFELRTSDVATDPGVEIPAILRPLGGVRVNAPDRIIEREISQARGMEAKLVAELPERLLIVLHVFEGRPQ</sequence>
<name>A0A7C8Z580_OPUST</name>
<reference evidence="1" key="2">
    <citation type="submission" date="2020-07" db="EMBL/GenBank/DDBJ databases">
        <authorList>
            <person name="Vera ALvarez R."/>
            <person name="Arias-Moreno D.M."/>
            <person name="Jimenez-Jacinto V."/>
            <person name="Jimenez-Bremont J.F."/>
            <person name="Swaminathan K."/>
            <person name="Moose S.P."/>
            <person name="Guerrero-Gonzalez M.L."/>
            <person name="Marino-Ramirez L."/>
            <person name="Landsman D."/>
            <person name="Rodriguez-Kessler M."/>
            <person name="Delgado-Sanchez P."/>
        </authorList>
    </citation>
    <scope>NUCLEOTIDE SEQUENCE</scope>
    <source>
        <tissue evidence="1">Cladode</tissue>
    </source>
</reference>
<organism evidence="1">
    <name type="scientific">Opuntia streptacantha</name>
    <name type="common">Prickly pear cactus</name>
    <name type="synonym">Opuntia cardona</name>
    <dbReference type="NCBI Taxonomy" id="393608"/>
    <lineage>
        <taxon>Eukaryota</taxon>
        <taxon>Viridiplantae</taxon>
        <taxon>Streptophyta</taxon>
        <taxon>Embryophyta</taxon>
        <taxon>Tracheophyta</taxon>
        <taxon>Spermatophyta</taxon>
        <taxon>Magnoliopsida</taxon>
        <taxon>eudicotyledons</taxon>
        <taxon>Gunneridae</taxon>
        <taxon>Pentapetalae</taxon>
        <taxon>Caryophyllales</taxon>
        <taxon>Cactineae</taxon>
        <taxon>Cactaceae</taxon>
        <taxon>Opuntioideae</taxon>
        <taxon>Opuntia</taxon>
    </lineage>
</organism>
<protein>
    <submittedName>
        <fullName evidence="1">Uncharacterized protein</fullName>
    </submittedName>
</protein>
<accession>A0A7C8Z580</accession>
<dbReference type="EMBL" id="GISG01088487">
    <property type="protein sequence ID" value="MBA4633810.1"/>
    <property type="molecule type" value="Transcribed_RNA"/>
</dbReference>